<evidence type="ECO:0000313" key="3">
    <source>
        <dbReference type="Proteomes" id="UP000309389"/>
    </source>
</evidence>
<accession>A0A4T3F3Q4</accession>
<organism evidence="2 3">
    <name type="scientific">Alteraurantiacibacter aquimixticola</name>
    <dbReference type="NCBI Taxonomy" id="2489173"/>
    <lineage>
        <taxon>Bacteria</taxon>
        <taxon>Pseudomonadati</taxon>
        <taxon>Pseudomonadota</taxon>
        <taxon>Alphaproteobacteria</taxon>
        <taxon>Sphingomonadales</taxon>
        <taxon>Erythrobacteraceae</taxon>
        <taxon>Alteraurantiacibacter</taxon>
    </lineage>
</organism>
<keyword evidence="1" id="KW-0812">Transmembrane</keyword>
<dbReference type="EMBL" id="SSHH01000001">
    <property type="protein sequence ID" value="TIX51798.1"/>
    <property type="molecule type" value="Genomic_DNA"/>
</dbReference>
<dbReference type="OrthoDB" id="7581964at2"/>
<keyword evidence="1" id="KW-1133">Transmembrane helix</keyword>
<keyword evidence="3" id="KW-1185">Reference proteome</keyword>
<reference evidence="2 3" key="1">
    <citation type="submission" date="2019-04" db="EMBL/GenBank/DDBJ databases">
        <title>Altererythrobacter aquimixticola sp. nov., isolated from sediment of junction between the ocean and a freshwater spring.</title>
        <authorList>
            <person name="Yoon J.-H."/>
        </authorList>
    </citation>
    <scope>NUCLEOTIDE SEQUENCE [LARGE SCALE GENOMIC DNA]</scope>
    <source>
        <strain evidence="2 3">SSKS-13</strain>
    </source>
</reference>
<keyword evidence="1" id="KW-0472">Membrane</keyword>
<dbReference type="RefSeq" id="WP_136692587.1">
    <property type="nucleotide sequence ID" value="NZ_SSHH01000001.1"/>
</dbReference>
<evidence type="ECO:0000313" key="2">
    <source>
        <dbReference type="EMBL" id="TIX51798.1"/>
    </source>
</evidence>
<feature type="transmembrane region" description="Helical" evidence="1">
    <location>
        <begin position="33"/>
        <end position="52"/>
    </location>
</feature>
<evidence type="ECO:0000256" key="1">
    <source>
        <dbReference type="SAM" id="Phobius"/>
    </source>
</evidence>
<sequence>MFDLILSITVLAAFALMGGAWYLWKKRGQDRQAMLMAILSLVMLANVLVWTIPGGPLEETAGSGADAANDTAPGG</sequence>
<name>A0A4T3F3Q4_9SPHN</name>
<dbReference type="Proteomes" id="UP000309389">
    <property type="component" value="Unassembled WGS sequence"/>
</dbReference>
<dbReference type="AlphaFoldDB" id="A0A4T3F3Q4"/>
<feature type="transmembrane region" description="Helical" evidence="1">
    <location>
        <begin position="6"/>
        <end position="24"/>
    </location>
</feature>
<proteinExistence type="predicted"/>
<gene>
    <name evidence="2" type="ORF">E5222_04970</name>
</gene>
<comment type="caution">
    <text evidence="2">The sequence shown here is derived from an EMBL/GenBank/DDBJ whole genome shotgun (WGS) entry which is preliminary data.</text>
</comment>
<protein>
    <submittedName>
        <fullName evidence="2">Uncharacterized protein</fullName>
    </submittedName>
</protein>